<dbReference type="RefSeq" id="XP_044567240.1">
    <property type="nucleotide sequence ID" value="XM_044701867.1"/>
</dbReference>
<dbReference type="Gene3D" id="1.10.506.10">
    <property type="entry name" value="GTPase Activation - p120gap, domain 1"/>
    <property type="match status" value="2"/>
</dbReference>
<dbReference type="InterPro" id="IPR001936">
    <property type="entry name" value="RasGAP_dom"/>
</dbReference>
<dbReference type="PANTHER" id="PTHR10194:SF60">
    <property type="entry name" value="RAS GTPASE-ACTIVATING PROTEIN RASKOL"/>
    <property type="match status" value="1"/>
</dbReference>
<sequence>MSNTTETERYRELLASLISSASYARALSEVSSSSDIDFLAKVLLDIANATNKSQQLIKELIYFEISKYQHMPTTIFRSNSLASKALGLYVRDVGYQYLKSTIGSLCDELILENRSLEIDPKALEEEKEGDKKLPQNIEKLTEWCGRFLDKMMSPEVIDMMPKELRLIARFIGQVSDSLQLDTPVLIGGYIMLRFFNPAIATPDAMNLTTKKKTKVSQRNFILITKVIQNLANNVLFGNKERFMICMNDFLVQKKDVMREYLMSIIDYSEQVDTSDKNVLPFEKSELNVAVDPKSIDLSKFDKRDLDKFYKLFFEYSPQIVEFMTEEGITKEIKPIRDIMNSCLEVIELVEKLGEPVGFNSTPQTPTLQSEDSDDEPLDACTIQMEKIFSKLCSQIWKHSTKIDGTATESKYFFYRGNNILTSFEEKLMVYYLIGTRLKDVDFNEGFGEVLFHFIKVLRLSFENIRPPSAKTELDKYSKKFMLILDLSYICLNEAQKDALGAILNRLSRLFTLAQQKQLYQTVVLHAPNMTYLPASIVKFFAKTKLAISAKKQKDYLKKIVMMDDYSRLLSHGFKREEDILLPEISKFNVPKTYKIIKVNPKGKHQERLLKITMMSLLNIDPKSKIVKNERLLSEIEEISAPPSNLEIHMRFRPITPKTDQPIPYFPDNMEEDESDDESNDVAVKKKKKFEVGFRRYIVNSEQEREAVLEEIFETVVRSQYCTTYQSFSALLYKGTSKKAKRLLKLTSDSVLEVSGRTIKNEFPFIGIEHCRMCSGVLSSLTNFDKDEEETDLLTLLSSSSFTGAASTIAEKAKQPEKLTVHKDMVSLKMKNEDTERYFIITSTGFEQEDTHVCAQEFIKAIEEGVKRNKDIVLQRSLSEPEFSFDAVNGDMVMKSADDKTSENNTGMDGKKEITLNTTE</sequence>
<evidence type="ECO:0000259" key="3">
    <source>
        <dbReference type="PROSITE" id="PS50018"/>
    </source>
</evidence>
<protein>
    <recommendedName>
        <fullName evidence="3">Ras-GAP domain-containing protein</fullName>
    </recommendedName>
</protein>
<comment type="caution">
    <text evidence="4">The sequence shown here is derived from an EMBL/GenBank/DDBJ whole genome shotgun (WGS) entry which is preliminary data.</text>
</comment>
<dbReference type="PROSITE" id="PS50018">
    <property type="entry name" value="RAS_GTPASE_ACTIV_2"/>
    <property type="match status" value="1"/>
</dbReference>
<dbReference type="EMBL" id="VFQX01000009">
    <property type="protein sequence ID" value="KAF0982527.1"/>
    <property type="molecule type" value="Genomic_DNA"/>
</dbReference>
<dbReference type="PANTHER" id="PTHR10194">
    <property type="entry name" value="RAS GTPASE-ACTIVATING PROTEINS"/>
    <property type="match status" value="1"/>
</dbReference>
<accession>A0A6A5BZ24</accession>
<dbReference type="SUPFAM" id="SSF48350">
    <property type="entry name" value="GTPase activation domain, GAP"/>
    <property type="match status" value="1"/>
</dbReference>
<dbReference type="AlphaFoldDB" id="A0A6A5BZ24"/>
<feature type="domain" description="Ras-GAP" evidence="3">
    <location>
        <begin position="35"/>
        <end position="232"/>
    </location>
</feature>
<evidence type="ECO:0000313" key="5">
    <source>
        <dbReference type="Proteomes" id="UP000444721"/>
    </source>
</evidence>
<name>A0A6A5BZ24_NAEFO</name>
<keyword evidence="5" id="KW-1185">Reference proteome</keyword>
<reference evidence="4 5" key="1">
    <citation type="journal article" date="2019" name="Sci. Rep.">
        <title>Nanopore sequencing improves the draft genome of the human pathogenic amoeba Naegleria fowleri.</title>
        <authorList>
            <person name="Liechti N."/>
            <person name="Schurch N."/>
            <person name="Bruggmann R."/>
            <person name="Wittwer M."/>
        </authorList>
    </citation>
    <scope>NUCLEOTIDE SEQUENCE [LARGE SCALE GENOMIC DNA]</scope>
    <source>
        <strain evidence="4 5">ATCC 30894</strain>
    </source>
</reference>
<dbReference type="OrthoDB" id="1562946at2759"/>
<organism evidence="4 5">
    <name type="scientific">Naegleria fowleri</name>
    <name type="common">Brain eating amoeba</name>
    <dbReference type="NCBI Taxonomy" id="5763"/>
    <lineage>
        <taxon>Eukaryota</taxon>
        <taxon>Discoba</taxon>
        <taxon>Heterolobosea</taxon>
        <taxon>Tetramitia</taxon>
        <taxon>Eutetramitia</taxon>
        <taxon>Vahlkampfiidae</taxon>
        <taxon>Naegleria</taxon>
    </lineage>
</organism>
<dbReference type="GeneID" id="68118672"/>
<dbReference type="InterPro" id="IPR008936">
    <property type="entry name" value="Rho_GTPase_activation_prot"/>
</dbReference>
<keyword evidence="1" id="KW-0343">GTPase activation</keyword>
<evidence type="ECO:0000256" key="1">
    <source>
        <dbReference type="ARBA" id="ARBA00022468"/>
    </source>
</evidence>
<dbReference type="InterPro" id="IPR039360">
    <property type="entry name" value="Ras_GTPase"/>
</dbReference>
<dbReference type="GO" id="GO:0005096">
    <property type="term" value="F:GTPase activator activity"/>
    <property type="evidence" value="ECO:0007669"/>
    <property type="project" value="UniProtKB-KW"/>
</dbReference>
<dbReference type="Proteomes" id="UP000444721">
    <property type="component" value="Unassembled WGS sequence"/>
</dbReference>
<feature type="region of interest" description="Disordered" evidence="2">
    <location>
        <begin position="896"/>
        <end position="919"/>
    </location>
</feature>
<dbReference type="VEuPathDB" id="AmoebaDB:FDP41_011457"/>
<dbReference type="SMART" id="SM00323">
    <property type="entry name" value="RasGAP"/>
    <property type="match status" value="1"/>
</dbReference>
<dbReference type="Pfam" id="PF00616">
    <property type="entry name" value="RasGAP"/>
    <property type="match status" value="1"/>
</dbReference>
<dbReference type="VEuPathDB" id="AmoebaDB:NfTy_018910"/>
<proteinExistence type="predicted"/>
<evidence type="ECO:0000256" key="2">
    <source>
        <dbReference type="SAM" id="MobiDB-lite"/>
    </source>
</evidence>
<evidence type="ECO:0000313" key="4">
    <source>
        <dbReference type="EMBL" id="KAF0982527.1"/>
    </source>
</evidence>
<dbReference type="OMA" id="KDLIYNE"/>
<dbReference type="VEuPathDB" id="AmoebaDB:NF0029510"/>
<gene>
    <name evidence="4" type="ORF">FDP41_011457</name>
</gene>